<evidence type="ECO:0000256" key="8">
    <source>
        <dbReference type="ARBA" id="ARBA00023014"/>
    </source>
</evidence>
<evidence type="ECO:0000256" key="9">
    <source>
        <dbReference type="ARBA" id="ARBA00023125"/>
    </source>
</evidence>
<keyword evidence="2" id="KW-0479">Metal-binding</keyword>
<comment type="caution">
    <text evidence="15">The sequence shown here is derived from an EMBL/GenBank/DDBJ whole genome shotgun (WGS) entry which is preliminary data.</text>
</comment>
<keyword evidence="16" id="KW-1185">Reference proteome</keyword>
<dbReference type="InterPro" id="IPR011545">
    <property type="entry name" value="DEAD/DEAH_box_helicase_dom"/>
</dbReference>
<dbReference type="AlphaFoldDB" id="A0A829YBR7"/>
<reference evidence="16" key="1">
    <citation type="submission" date="2020-01" db="EMBL/GenBank/DDBJ databases">
        <title>'Steroidobacter agaridevorans' sp. nov., agar-degrading bacteria isolated from rhizosphere soils.</title>
        <authorList>
            <person name="Ikenaga M."/>
            <person name="Kataoka M."/>
            <person name="Murouchi A."/>
            <person name="Katsuragi S."/>
            <person name="Sakai M."/>
        </authorList>
    </citation>
    <scope>NUCLEOTIDE SEQUENCE [LARGE SCALE GENOMIC DNA]</scope>
    <source>
        <strain evidence="16">YU21-B</strain>
    </source>
</reference>
<dbReference type="SMART" id="SM00491">
    <property type="entry name" value="HELICc2"/>
    <property type="match status" value="1"/>
</dbReference>
<keyword evidence="9" id="KW-0238">DNA-binding</keyword>
<dbReference type="InterPro" id="IPR027417">
    <property type="entry name" value="P-loop_NTPase"/>
</dbReference>
<keyword evidence="7" id="KW-0408">Iron</keyword>
<dbReference type="InterPro" id="IPR010614">
    <property type="entry name" value="RAD3-like_helicase_DEAD"/>
</dbReference>
<sequence>MQDFEEIFGAEGPLATAIPGFATRDEQIAMAEHVWQALRSQGRLIVEAGTGTGKTFAYLVPALLSGRRVIISTGTRNLQDQLFHRDLPTVSAAIGRPARVALLKGRANYLCVHRLEMAEQQAVSRGLRREVAVALNRVRTWAQVTKEGDISELTQLSDSDPVWPWVTSTRDNCLGPECPSFDRCHVVNARRNAQAADIVVVNHHLLMADLVLKEEGFGDLLPGADAIVIDEAHQLPEVAANFLGFTVSSRQLQSLARDLASELLLAGPQQAVSAAFSQTIDRQLIDLQDSLRSQRERCEYKDWPSLTIEGLASLRASLDDLTQSLVEGSKDNTGLANLRRRAADLADRLNSMIEEESKATVPSVRWAQSSGQGVSFHLVPLDVAEQLGKLVQANAAAWVCTSATLAIGESFDHFMQRIGMRDARTARYGSPFDYESQTLLYLPKGLPPPSSPRHTVSVVDAALPVLRASGGRAFMLFTSHRALREAADLLLARLGPALPFPVLVQGDAPREALLSRFRERGNAVLLGTSSFWEGVDVKGAALSVVIIDKLPFAAPDDPVLKARLDAIERRGGNAFFEEQIPQAVITLKQGVGRLMRDPNDFGVIMLCDERLRTKGYGRIFLDSLPSMPRTENLVDVQQFLFERLSAIGLAPDPNAMNPSAVIDW</sequence>
<dbReference type="InterPro" id="IPR006555">
    <property type="entry name" value="ATP-dep_Helicase_C"/>
</dbReference>
<evidence type="ECO:0000256" key="13">
    <source>
        <dbReference type="ARBA" id="ARBA00048954"/>
    </source>
</evidence>
<dbReference type="EMBL" id="BLJN01000002">
    <property type="protein sequence ID" value="GFE80720.1"/>
    <property type="molecule type" value="Genomic_DNA"/>
</dbReference>
<evidence type="ECO:0000256" key="5">
    <source>
        <dbReference type="ARBA" id="ARBA00022806"/>
    </source>
</evidence>
<evidence type="ECO:0000256" key="1">
    <source>
        <dbReference type="ARBA" id="ARBA00001966"/>
    </source>
</evidence>
<comment type="similarity">
    <text evidence="11">Belongs to the helicase family. DinG subfamily.</text>
</comment>
<comment type="cofactor">
    <cofactor evidence="1">
        <name>[4Fe-4S] cluster</name>
        <dbReference type="ChEBI" id="CHEBI:49883"/>
    </cofactor>
</comment>
<dbReference type="PROSITE" id="PS51193">
    <property type="entry name" value="HELICASE_ATP_BIND_2"/>
    <property type="match status" value="1"/>
</dbReference>
<keyword evidence="4" id="KW-0378">Hydrolase</keyword>
<evidence type="ECO:0000313" key="16">
    <source>
        <dbReference type="Proteomes" id="UP000445000"/>
    </source>
</evidence>
<dbReference type="InterPro" id="IPR045028">
    <property type="entry name" value="DinG/Rad3-like"/>
</dbReference>
<keyword evidence="6" id="KW-0067">ATP-binding</keyword>
<dbReference type="InterPro" id="IPR014001">
    <property type="entry name" value="Helicase_ATP-bd"/>
</dbReference>
<keyword evidence="8" id="KW-0411">Iron-sulfur</keyword>
<keyword evidence="5 15" id="KW-0347">Helicase</keyword>
<dbReference type="Gene3D" id="3.40.50.300">
    <property type="entry name" value="P-loop containing nucleotide triphosphate hydrolases"/>
    <property type="match status" value="2"/>
</dbReference>
<evidence type="ECO:0000256" key="3">
    <source>
        <dbReference type="ARBA" id="ARBA00022741"/>
    </source>
</evidence>
<dbReference type="Pfam" id="PF13307">
    <property type="entry name" value="Helicase_C_2"/>
    <property type="match status" value="1"/>
</dbReference>
<dbReference type="GO" id="GO:0005524">
    <property type="term" value="F:ATP binding"/>
    <property type="evidence" value="ECO:0007669"/>
    <property type="project" value="UniProtKB-KW"/>
</dbReference>
<feature type="domain" description="Helicase ATP-binding" evidence="14">
    <location>
        <begin position="13"/>
        <end position="298"/>
    </location>
</feature>
<dbReference type="GO" id="GO:0016818">
    <property type="term" value="F:hydrolase activity, acting on acid anhydrides, in phosphorus-containing anhydrides"/>
    <property type="evidence" value="ECO:0007669"/>
    <property type="project" value="InterPro"/>
</dbReference>
<dbReference type="Pfam" id="PF00270">
    <property type="entry name" value="DEAD"/>
    <property type="match status" value="1"/>
</dbReference>
<evidence type="ECO:0000256" key="4">
    <source>
        <dbReference type="ARBA" id="ARBA00022801"/>
    </source>
</evidence>
<dbReference type="InterPro" id="IPR014013">
    <property type="entry name" value="Helic_SF1/SF2_ATP-bd_DinG/Rad3"/>
</dbReference>
<dbReference type="GO" id="GO:0043139">
    <property type="term" value="F:5'-3' DNA helicase activity"/>
    <property type="evidence" value="ECO:0007669"/>
    <property type="project" value="UniProtKB-EC"/>
</dbReference>
<evidence type="ECO:0000256" key="2">
    <source>
        <dbReference type="ARBA" id="ARBA00022723"/>
    </source>
</evidence>
<organism evidence="15 16">
    <name type="scientific">Steroidobacter agaridevorans</name>
    <dbReference type="NCBI Taxonomy" id="2695856"/>
    <lineage>
        <taxon>Bacteria</taxon>
        <taxon>Pseudomonadati</taxon>
        <taxon>Pseudomonadota</taxon>
        <taxon>Gammaproteobacteria</taxon>
        <taxon>Steroidobacterales</taxon>
        <taxon>Steroidobacteraceae</taxon>
        <taxon>Steroidobacter</taxon>
    </lineage>
</organism>
<dbReference type="Pfam" id="PF06733">
    <property type="entry name" value="DEAD_2"/>
    <property type="match status" value="1"/>
</dbReference>
<keyword evidence="10" id="KW-0413">Isomerase</keyword>
<name>A0A829YBR7_9GAMM</name>
<dbReference type="RefSeq" id="WP_161812368.1">
    <property type="nucleotide sequence ID" value="NZ_BLJN01000002.1"/>
</dbReference>
<evidence type="ECO:0000313" key="15">
    <source>
        <dbReference type="EMBL" id="GFE80720.1"/>
    </source>
</evidence>
<dbReference type="GO" id="GO:0046872">
    <property type="term" value="F:metal ion binding"/>
    <property type="evidence" value="ECO:0007669"/>
    <property type="project" value="UniProtKB-KW"/>
</dbReference>
<protein>
    <recommendedName>
        <fullName evidence="12">DNA 5'-3' helicase</fullName>
        <ecNumber evidence="12">5.6.2.3</ecNumber>
    </recommendedName>
</protein>
<evidence type="ECO:0000256" key="11">
    <source>
        <dbReference type="ARBA" id="ARBA00038058"/>
    </source>
</evidence>
<dbReference type="GO" id="GO:0003677">
    <property type="term" value="F:DNA binding"/>
    <property type="evidence" value="ECO:0007669"/>
    <property type="project" value="UniProtKB-KW"/>
</dbReference>
<evidence type="ECO:0000259" key="14">
    <source>
        <dbReference type="PROSITE" id="PS51193"/>
    </source>
</evidence>
<dbReference type="SMART" id="SM00487">
    <property type="entry name" value="DEXDc"/>
    <property type="match status" value="1"/>
</dbReference>
<comment type="catalytic activity">
    <reaction evidence="13">
        <text>ATP + H2O = ADP + phosphate + H(+)</text>
        <dbReference type="Rhea" id="RHEA:13065"/>
        <dbReference type="ChEBI" id="CHEBI:15377"/>
        <dbReference type="ChEBI" id="CHEBI:15378"/>
        <dbReference type="ChEBI" id="CHEBI:30616"/>
        <dbReference type="ChEBI" id="CHEBI:43474"/>
        <dbReference type="ChEBI" id="CHEBI:456216"/>
        <dbReference type="EC" id="5.6.2.3"/>
    </reaction>
</comment>
<keyword evidence="3" id="KW-0547">Nucleotide-binding</keyword>
<dbReference type="Proteomes" id="UP000445000">
    <property type="component" value="Unassembled WGS sequence"/>
</dbReference>
<dbReference type="PANTHER" id="PTHR11472">
    <property type="entry name" value="DNA REPAIR DEAD HELICASE RAD3/XP-D SUBFAMILY MEMBER"/>
    <property type="match status" value="1"/>
</dbReference>
<dbReference type="GO" id="GO:0006281">
    <property type="term" value="P:DNA repair"/>
    <property type="evidence" value="ECO:0007669"/>
    <property type="project" value="TreeGrafter"/>
</dbReference>
<dbReference type="PANTHER" id="PTHR11472:SF34">
    <property type="entry name" value="REGULATOR OF TELOMERE ELONGATION HELICASE 1"/>
    <property type="match status" value="1"/>
</dbReference>
<gene>
    <name evidence="15" type="primary">yoaA</name>
    <name evidence="15" type="ORF">GCM10011487_27200</name>
</gene>
<dbReference type="EC" id="5.6.2.3" evidence="12"/>
<evidence type="ECO:0000256" key="10">
    <source>
        <dbReference type="ARBA" id="ARBA00023235"/>
    </source>
</evidence>
<evidence type="ECO:0000256" key="6">
    <source>
        <dbReference type="ARBA" id="ARBA00022840"/>
    </source>
</evidence>
<dbReference type="GO" id="GO:0051536">
    <property type="term" value="F:iron-sulfur cluster binding"/>
    <property type="evidence" value="ECO:0007669"/>
    <property type="project" value="UniProtKB-KW"/>
</dbReference>
<evidence type="ECO:0000256" key="7">
    <source>
        <dbReference type="ARBA" id="ARBA00023004"/>
    </source>
</evidence>
<proteinExistence type="inferred from homology"/>
<evidence type="ECO:0000256" key="12">
    <source>
        <dbReference type="ARBA" id="ARBA00044969"/>
    </source>
</evidence>
<accession>A0A829YBR7</accession>
<dbReference type="SUPFAM" id="SSF52540">
    <property type="entry name" value="P-loop containing nucleoside triphosphate hydrolases"/>
    <property type="match status" value="2"/>
</dbReference>